<evidence type="ECO:0000256" key="4">
    <source>
        <dbReference type="ARBA" id="ARBA00023054"/>
    </source>
</evidence>
<dbReference type="GO" id="GO:0090435">
    <property type="term" value="P:protein localization to nuclear envelope"/>
    <property type="evidence" value="ECO:0007669"/>
    <property type="project" value="TreeGrafter"/>
</dbReference>
<comment type="subcellular location">
    <subcellularLocation>
        <location evidence="8">Nucleus lamina</location>
    </subcellularLocation>
</comment>
<dbReference type="PROSITE" id="PS51842">
    <property type="entry name" value="IF_ROD_2"/>
    <property type="match status" value="1"/>
</dbReference>
<keyword evidence="7" id="KW-0636">Prenylation</keyword>
<evidence type="ECO:0000256" key="1">
    <source>
        <dbReference type="ARBA" id="ARBA00022481"/>
    </source>
</evidence>
<dbReference type="GO" id="GO:0005882">
    <property type="term" value="C:intermediate filament"/>
    <property type="evidence" value="ECO:0007669"/>
    <property type="project" value="UniProtKB-KW"/>
</dbReference>
<evidence type="ECO:0000256" key="8">
    <source>
        <dbReference type="ARBA" id="ARBA00024186"/>
    </source>
</evidence>
<evidence type="ECO:0000256" key="2">
    <source>
        <dbReference type="ARBA" id="ARBA00022553"/>
    </source>
</evidence>
<dbReference type="PANTHER" id="PTHR45721">
    <property type="entry name" value="LAMIN DM0-RELATED"/>
    <property type="match status" value="1"/>
</dbReference>
<evidence type="ECO:0000313" key="14">
    <source>
        <dbReference type="Ensembl" id="ENSAPLP00000026449.1"/>
    </source>
</evidence>
<keyword evidence="15" id="KW-1185">Reference proteome</keyword>
<evidence type="ECO:0000256" key="10">
    <source>
        <dbReference type="SAM" id="Coils"/>
    </source>
</evidence>
<dbReference type="InterPro" id="IPR018039">
    <property type="entry name" value="IF_conserved"/>
</dbReference>
<comment type="similarity">
    <text evidence="9">Belongs to the intermediate filament family.</text>
</comment>
<keyword evidence="1" id="KW-0488">Methylation</keyword>
<feature type="compositionally biased region" description="Polar residues" evidence="11">
    <location>
        <begin position="418"/>
        <end position="429"/>
    </location>
</feature>
<feature type="region of interest" description="Disordered" evidence="11">
    <location>
        <begin position="176"/>
        <end position="228"/>
    </location>
</feature>
<dbReference type="PROSITE" id="PS00226">
    <property type="entry name" value="IF_ROD_1"/>
    <property type="match status" value="1"/>
</dbReference>
<dbReference type="Gene3D" id="2.60.40.1260">
    <property type="entry name" value="Lamin Tail domain"/>
    <property type="match status" value="2"/>
</dbReference>
<evidence type="ECO:0000256" key="11">
    <source>
        <dbReference type="SAM" id="MobiDB-lite"/>
    </source>
</evidence>
<dbReference type="GO" id="GO:0005200">
    <property type="term" value="F:structural constituent of cytoskeleton"/>
    <property type="evidence" value="ECO:0007669"/>
    <property type="project" value="TreeGrafter"/>
</dbReference>
<dbReference type="InterPro" id="IPR036415">
    <property type="entry name" value="Lamin_tail_dom_sf"/>
</dbReference>
<feature type="region of interest" description="Disordered" evidence="11">
    <location>
        <begin position="397"/>
        <end position="429"/>
    </location>
</feature>
<reference evidence="14 15" key="1">
    <citation type="submission" date="2017-10" db="EMBL/GenBank/DDBJ databases">
        <title>A new Pekin duck reference genome.</title>
        <authorList>
            <person name="Hou Z.-C."/>
            <person name="Zhou Z.-K."/>
            <person name="Zhu F."/>
            <person name="Hou S.-S."/>
        </authorList>
    </citation>
    <scope>NUCLEOTIDE SEQUENCE [LARGE SCALE GENOMIC DNA]</scope>
</reference>
<feature type="domain" description="LTD" evidence="12">
    <location>
        <begin position="220"/>
        <end position="391"/>
    </location>
</feature>
<evidence type="ECO:0000256" key="3">
    <source>
        <dbReference type="ARBA" id="ARBA00022754"/>
    </source>
</evidence>
<evidence type="ECO:0000256" key="9">
    <source>
        <dbReference type="RuleBase" id="RU000685"/>
    </source>
</evidence>
<protein>
    <submittedName>
        <fullName evidence="14">Lamin B1</fullName>
    </submittedName>
</protein>
<feature type="compositionally biased region" description="Low complexity" evidence="11">
    <location>
        <begin position="216"/>
        <end position="228"/>
    </location>
</feature>
<proteinExistence type="inferred from homology"/>
<evidence type="ECO:0000256" key="5">
    <source>
        <dbReference type="ARBA" id="ARBA00023242"/>
    </source>
</evidence>
<dbReference type="SUPFAM" id="SSF64593">
    <property type="entry name" value="Intermediate filament protein, coiled coil region"/>
    <property type="match status" value="1"/>
</dbReference>
<dbReference type="Proteomes" id="UP000016666">
    <property type="component" value="Chromosome Z"/>
</dbReference>
<dbReference type="Ensembl" id="ENSAPLT00000037069.1">
    <property type="protein sequence ID" value="ENSAPLP00000026449.1"/>
    <property type="gene ID" value="ENSAPLG00000015349.2"/>
</dbReference>
<dbReference type="GO" id="GO:0031507">
    <property type="term" value="P:heterochromatin formation"/>
    <property type="evidence" value="ECO:0007669"/>
    <property type="project" value="TreeGrafter"/>
</dbReference>
<dbReference type="GO" id="GO:0007097">
    <property type="term" value="P:nuclear migration"/>
    <property type="evidence" value="ECO:0007669"/>
    <property type="project" value="TreeGrafter"/>
</dbReference>
<dbReference type="SUPFAM" id="SSF74853">
    <property type="entry name" value="Lamin A/C globular tail domain"/>
    <property type="match status" value="2"/>
</dbReference>
<dbReference type="AlphaFoldDB" id="A0A493TKR4"/>
<evidence type="ECO:0000259" key="12">
    <source>
        <dbReference type="PROSITE" id="PS51841"/>
    </source>
</evidence>
<organism evidence="14 15">
    <name type="scientific">Anas platyrhynchos platyrhynchos</name>
    <name type="common">Northern mallard</name>
    <dbReference type="NCBI Taxonomy" id="8840"/>
    <lineage>
        <taxon>Eukaryota</taxon>
        <taxon>Metazoa</taxon>
        <taxon>Chordata</taxon>
        <taxon>Craniata</taxon>
        <taxon>Vertebrata</taxon>
        <taxon>Euteleostomi</taxon>
        <taxon>Archelosauria</taxon>
        <taxon>Archosauria</taxon>
        <taxon>Dinosauria</taxon>
        <taxon>Saurischia</taxon>
        <taxon>Theropoda</taxon>
        <taxon>Coelurosauria</taxon>
        <taxon>Aves</taxon>
        <taxon>Neognathae</taxon>
        <taxon>Galloanserae</taxon>
        <taxon>Anseriformes</taxon>
        <taxon>Anatidae</taxon>
        <taxon>Anatinae</taxon>
        <taxon>Anas</taxon>
    </lineage>
</organism>
<dbReference type="PANTHER" id="PTHR45721:SF3">
    <property type="entry name" value="LAMIN-B1"/>
    <property type="match status" value="1"/>
</dbReference>
<dbReference type="InterPro" id="IPR039008">
    <property type="entry name" value="IF_rod_dom"/>
</dbReference>
<dbReference type="Pfam" id="PF00932">
    <property type="entry name" value="LTD"/>
    <property type="match status" value="1"/>
</dbReference>
<accession>A0A493TKR4</accession>
<dbReference type="InterPro" id="IPR001322">
    <property type="entry name" value="Lamin_tail_dom"/>
</dbReference>
<dbReference type="GO" id="GO:0005652">
    <property type="term" value="C:nuclear lamina"/>
    <property type="evidence" value="ECO:0007669"/>
    <property type="project" value="UniProtKB-SubCell"/>
</dbReference>
<evidence type="ECO:0000256" key="6">
    <source>
        <dbReference type="ARBA" id="ARBA00023288"/>
    </source>
</evidence>
<feature type="coiled-coil region" evidence="10">
    <location>
        <begin position="33"/>
        <end position="156"/>
    </location>
</feature>
<keyword evidence="5" id="KW-0539">Nucleus</keyword>
<keyword evidence="6" id="KW-0449">Lipoprotein</keyword>
<dbReference type="PROSITE" id="PS51841">
    <property type="entry name" value="LTD"/>
    <property type="match status" value="1"/>
</dbReference>
<name>A0A493TKR4_ANAPP</name>
<dbReference type="GeneTree" id="ENSGT00940000157199"/>
<keyword evidence="4 10" id="KW-0175">Coiled coil</keyword>
<reference evidence="14" key="3">
    <citation type="submission" date="2025-09" db="UniProtKB">
        <authorList>
            <consortium name="Ensembl"/>
        </authorList>
    </citation>
    <scope>IDENTIFICATION</scope>
</reference>
<dbReference type="Pfam" id="PF00038">
    <property type="entry name" value="Filament"/>
    <property type="match status" value="1"/>
</dbReference>
<dbReference type="Gene3D" id="1.20.5.170">
    <property type="match status" value="1"/>
</dbReference>
<reference evidence="14" key="2">
    <citation type="submission" date="2025-08" db="UniProtKB">
        <authorList>
            <consortium name="Ensembl"/>
        </authorList>
    </citation>
    <scope>IDENTIFICATION</scope>
</reference>
<gene>
    <name evidence="14" type="primary">LMNB1</name>
</gene>
<dbReference type="GO" id="GO:0051664">
    <property type="term" value="P:nuclear pore localization"/>
    <property type="evidence" value="ECO:0007669"/>
    <property type="project" value="TreeGrafter"/>
</dbReference>
<feature type="domain" description="IF rod" evidence="13">
    <location>
        <begin position="1"/>
        <end position="178"/>
    </location>
</feature>
<keyword evidence="2" id="KW-0597">Phosphoprotein</keyword>
<evidence type="ECO:0000259" key="13">
    <source>
        <dbReference type="PROSITE" id="PS51842"/>
    </source>
</evidence>
<keyword evidence="3 9" id="KW-0403">Intermediate filament</keyword>
<feature type="compositionally biased region" description="Low complexity" evidence="11">
    <location>
        <begin position="180"/>
        <end position="199"/>
    </location>
</feature>
<dbReference type="GO" id="GO:0006998">
    <property type="term" value="P:nuclear envelope organization"/>
    <property type="evidence" value="ECO:0007669"/>
    <property type="project" value="TreeGrafter"/>
</dbReference>
<feature type="compositionally biased region" description="Acidic residues" evidence="11">
    <location>
        <begin position="398"/>
        <end position="415"/>
    </location>
</feature>
<evidence type="ECO:0000256" key="7">
    <source>
        <dbReference type="ARBA" id="ARBA00023289"/>
    </source>
</evidence>
<evidence type="ECO:0000313" key="15">
    <source>
        <dbReference type="Proteomes" id="UP000016666"/>
    </source>
</evidence>
<sequence>MYEEEINETKRKHETRLVEVDSGRQIEYEHKLSQALQEIREQHDAQVKLYKEELEQTYRTKLDNAKLSSEMSNCTAKSVREELDESRVRIETLSSLLSSLQKESRVWQDKVQELEDTLVRERENCRKMLSEREGEMAEIRSQMQQQLNDYEQLLDVKLALDMEINAYRKLLEGEEERLKLTPSPSSRVTVSRASSSRSVRTTKRKRRRIDVEESEASSSVSISHSASATGNVSIEEIDVDGKFIRLKNTSEQRDPPYIVFCLSWRPNHGGECCDHVKADDETSGGTHHADTHLGRVPVEAQAQPRPQDQPMGGWEMIRKIGDTSARYRYTSRYVLKAGQTVTIWAANAGVTASPPTHLIWRNQNSWGTGEDVKVVLKNSQGEEVAQRSTVFKTTIHEGEEENEDEEEIIVEEEDQQGGPTASNKNCMVM</sequence>